<comment type="caution">
    <text evidence="1">The sequence shown here is derived from an EMBL/GenBank/DDBJ whole genome shotgun (WGS) entry which is preliminary data.</text>
</comment>
<evidence type="ECO:0000313" key="1">
    <source>
        <dbReference type="EMBL" id="MFC6236539.1"/>
    </source>
</evidence>
<keyword evidence="2" id="KW-1185">Reference proteome</keyword>
<dbReference type="Proteomes" id="UP001596138">
    <property type="component" value="Unassembled WGS sequence"/>
</dbReference>
<protein>
    <submittedName>
        <fullName evidence="1">Asparaginase</fullName>
    </submittedName>
</protein>
<dbReference type="PANTHER" id="PTHR42110">
    <property type="entry name" value="L-ASPARAGINASE, PUTATIVE (AFU_ORTHOLOGUE AFUA_3G11890)-RELATED"/>
    <property type="match status" value="1"/>
</dbReference>
<proteinExistence type="predicted"/>
<reference evidence="2" key="1">
    <citation type="journal article" date="2019" name="Int. J. Syst. Evol. Microbiol.">
        <title>The Global Catalogue of Microorganisms (GCM) 10K type strain sequencing project: providing services to taxonomists for standard genome sequencing and annotation.</title>
        <authorList>
            <consortium name="The Broad Institute Genomics Platform"/>
            <consortium name="The Broad Institute Genome Sequencing Center for Infectious Disease"/>
            <person name="Wu L."/>
            <person name="Ma J."/>
        </authorList>
    </citation>
    <scope>NUCLEOTIDE SEQUENCE [LARGE SCALE GENOMIC DNA]</scope>
    <source>
        <strain evidence="2">CGMCC 4.7317</strain>
    </source>
</reference>
<dbReference type="EMBL" id="JBHSTI010000002">
    <property type="protein sequence ID" value="MFC6236539.1"/>
    <property type="molecule type" value="Genomic_DNA"/>
</dbReference>
<dbReference type="InterPro" id="IPR010349">
    <property type="entry name" value="Asparaginase_II"/>
</dbReference>
<accession>A0ABW1SWX6</accession>
<gene>
    <name evidence="1" type="ORF">ACFQGU_01515</name>
</gene>
<dbReference type="RefSeq" id="WP_386763582.1">
    <property type="nucleotide sequence ID" value="NZ_JBHSTI010000002.1"/>
</dbReference>
<name>A0ABW1SWX6_9ACTN</name>
<evidence type="ECO:0000313" key="2">
    <source>
        <dbReference type="Proteomes" id="UP001596138"/>
    </source>
</evidence>
<organism evidence="1 2">
    <name type="scientific">Longivirga aurantiaca</name>
    <dbReference type="NCBI Taxonomy" id="1837743"/>
    <lineage>
        <taxon>Bacteria</taxon>
        <taxon>Bacillati</taxon>
        <taxon>Actinomycetota</taxon>
        <taxon>Actinomycetes</taxon>
        <taxon>Sporichthyales</taxon>
        <taxon>Sporichthyaceae</taxon>
        <taxon>Longivirga</taxon>
    </lineage>
</organism>
<dbReference type="PANTHER" id="PTHR42110:SF1">
    <property type="entry name" value="L-ASPARAGINASE, PUTATIVE (AFU_ORTHOLOGUE AFUA_3G11890)-RELATED"/>
    <property type="match status" value="1"/>
</dbReference>
<dbReference type="Pfam" id="PF06089">
    <property type="entry name" value="Asparaginase_II"/>
    <property type="match status" value="1"/>
</dbReference>
<sequence length="320" mass="32921">MPDRSSVVLAEVVRSGFVEGVHRGSLVVLDADGTLLHAYGDITSPVFPRSSNKPMQAAGLVELGYAGRDARLAIAAASHWGEPHHLVTVREVLAAAGLDDSHLRTPADWPAGDAARDELVRAGGHAAPIFMNCSGKHAAMLATCVAQGWPLDDYRAADHPLQQHLAGTVARIAGETPSDVGIDGCGAPVLSLSLTALARAFSRCVTAEQGSPERLVADAMRAHPAQVGGHGHDATLFMQGVPGLLVKDGAEGVYAAALGDGRAVALKVDDGAARARPLLLAAALRSLGVQAPVLEEFVELTLLGGGVPVGAVRVEPALFA</sequence>